<protein>
    <submittedName>
        <fullName evidence="1">Uncharacterized protein</fullName>
    </submittedName>
</protein>
<reference evidence="1" key="2">
    <citation type="submission" date="2022-01" db="EMBL/GenBank/DDBJ databases">
        <authorList>
            <person name="Yamashiro T."/>
            <person name="Shiraishi A."/>
            <person name="Satake H."/>
            <person name="Nakayama K."/>
        </authorList>
    </citation>
    <scope>NUCLEOTIDE SEQUENCE</scope>
</reference>
<evidence type="ECO:0000313" key="1">
    <source>
        <dbReference type="EMBL" id="GJS86252.1"/>
    </source>
</evidence>
<name>A0ABQ4Z8R5_9ASTR</name>
<evidence type="ECO:0000313" key="2">
    <source>
        <dbReference type="Proteomes" id="UP001151760"/>
    </source>
</evidence>
<dbReference type="Proteomes" id="UP001151760">
    <property type="component" value="Unassembled WGS sequence"/>
</dbReference>
<organism evidence="1 2">
    <name type="scientific">Tanacetum coccineum</name>
    <dbReference type="NCBI Taxonomy" id="301880"/>
    <lineage>
        <taxon>Eukaryota</taxon>
        <taxon>Viridiplantae</taxon>
        <taxon>Streptophyta</taxon>
        <taxon>Embryophyta</taxon>
        <taxon>Tracheophyta</taxon>
        <taxon>Spermatophyta</taxon>
        <taxon>Magnoliopsida</taxon>
        <taxon>eudicotyledons</taxon>
        <taxon>Gunneridae</taxon>
        <taxon>Pentapetalae</taxon>
        <taxon>asterids</taxon>
        <taxon>campanulids</taxon>
        <taxon>Asterales</taxon>
        <taxon>Asteraceae</taxon>
        <taxon>Asteroideae</taxon>
        <taxon>Anthemideae</taxon>
        <taxon>Anthemidinae</taxon>
        <taxon>Tanacetum</taxon>
    </lineage>
</organism>
<sequence length="225" mass="24775">MGHHPPPPPSNHRRVDQELHDKGTSDSIMILSPPRFFTTQSRVLCLQSFPMLQALSKATALTDTQTGQRPHSDSISPRASSVLGRFCKKQGITELTSEHLEGPAYEVVKAFHPDVYTVSRDHFPLGGSSQHHMVSLTGGSRDSNFYTTDTSVTTTEESLLFRTHLRLLSVVSIEVGPHGSGGSSKDGDGDTSFQWSQFTTPCSHLMFLINDIMTTERPTTQLPQL</sequence>
<comment type="caution">
    <text evidence="1">The sequence shown here is derived from an EMBL/GenBank/DDBJ whole genome shotgun (WGS) entry which is preliminary data.</text>
</comment>
<gene>
    <name evidence="1" type="ORF">Tco_0752793</name>
</gene>
<dbReference type="EMBL" id="BQNB010011109">
    <property type="protein sequence ID" value="GJS86252.1"/>
    <property type="molecule type" value="Genomic_DNA"/>
</dbReference>
<accession>A0ABQ4Z8R5</accession>
<keyword evidence="2" id="KW-1185">Reference proteome</keyword>
<proteinExistence type="predicted"/>
<reference evidence="1" key="1">
    <citation type="journal article" date="2022" name="Int. J. Mol. Sci.">
        <title>Draft Genome of Tanacetum Coccineum: Genomic Comparison of Closely Related Tanacetum-Family Plants.</title>
        <authorList>
            <person name="Yamashiro T."/>
            <person name="Shiraishi A."/>
            <person name="Nakayama K."/>
            <person name="Satake H."/>
        </authorList>
    </citation>
    <scope>NUCLEOTIDE SEQUENCE</scope>
</reference>